<feature type="transmembrane region" description="Helical" evidence="1">
    <location>
        <begin position="83"/>
        <end position="103"/>
    </location>
</feature>
<evidence type="ECO:0000313" key="2">
    <source>
        <dbReference type="EMBL" id="CRY77748.1"/>
    </source>
</evidence>
<protein>
    <submittedName>
        <fullName evidence="2">Predicted integral membrane protein (DUF2269)</fullName>
    </submittedName>
</protein>
<reference evidence="3" key="1">
    <citation type="submission" date="2015-03" db="EMBL/GenBank/DDBJ databases">
        <authorList>
            <consortium name="Pathogen Informatics"/>
        </authorList>
    </citation>
    <scope>NUCLEOTIDE SEQUENCE [LARGE SCALE GENOMIC DNA]</scope>
    <source>
        <strain evidence="3">NCTC11134</strain>
    </source>
</reference>
<dbReference type="AlphaFoldDB" id="A0A0H5NQT3"/>
<dbReference type="Proteomes" id="UP000057820">
    <property type="component" value="Chromosome 1"/>
</dbReference>
<evidence type="ECO:0000256" key="1">
    <source>
        <dbReference type="SAM" id="Phobius"/>
    </source>
</evidence>
<evidence type="ECO:0000313" key="3">
    <source>
        <dbReference type="Proteomes" id="UP000057820"/>
    </source>
</evidence>
<name>A0A0H5NQT3_NOCFR</name>
<dbReference type="GeneID" id="61132380"/>
<dbReference type="EMBL" id="LN868938">
    <property type="protein sequence ID" value="CRY77748.1"/>
    <property type="molecule type" value="Genomic_DNA"/>
</dbReference>
<feature type="transmembrane region" description="Helical" evidence="1">
    <location>
        <begin position="59"/>
        <end position="76"/>
    </location>
</feature>
<dbReference type="RefSeq" id="WP_011208124.1">
    <property type="nucleotide sequence ID" value="NZ_CAACYE020000001.1"/>
</dbReference>
<dbReference type="KEGG" id="nfr:ERS450000_02569"/>
<organism evidence="2 3">
    <name type="scientific">Nocardia farcinica</name>
    <dbReference type="NCBI Taxonomy" id="37329"/>
    <lineage>
        <taxon>Bacteria</taxon>
        <taxon>Bacillati</taxon>
        <taxon>Actinomycetota</taxon>
        <taxon>Actinomycetes</taxon>
        <taxon>Mycobacteriales</taxon>
        <taxon>Nocardiaceae</taxon>
        <taxon>Nocardia</taxon>
    </lineage>
</organism>
<feature type="transmembrane region" description="Helical" evidence="1">
    <location>
        <begin position="123"/>
        <end position="143"/>
    </location>
</feature>
<gene>
    <name evidence="2" type="ORF">ERS450000_02569</name>
</gene>
<keyword evidence="1" id="KW-0472">Membrane</keyword>
<proteinExistence type="predicted"/>
<accession>A0A0H5NQT3</accession>
<sequence length="148" mass="15421">MEHVLLSVHVLAAIVFVGGSAVAASLFPRYAPVAEGADSAGGQRNPAVAAALHRITGRYVAVALIVPVVGIALAALQGRLGEIWISTAMVLTLVAGGLIAVQIHPLQREALRDPDDGRRLRALGMYAGIYNTLWAIVVVLMIVRPGAS</sequence>
<dbReference type="OMA" id="GIFNLLW"/>
<keyword evidence="1" id="KW-0812">Transmembrane</keyword>
<keyword evidence="1" id="KW-1133">Transmembrane helix</keyword>